<feature type="binding site" evidence="2">
    <location>
        <position position="91"/>
    </location>
    <ligand>
        <name>Fe cation</name>
        <dbReference type="ChEBI" id="CHEBI:24875"/>
    </ligand>
</feature>
<protein>
    <submittedName>
        <fullName evidence="3">Transcriptional repressor</fullName>
    </submittedName>
</protein>
<proteinExistence type="predicted"/>
<feature type="binding site" evidence="2">
    <location>
        <position position="89"/>
    </location>
    <ligand>
        <name>Fe cation</name>
        <dbReference type="ChEBI" id="CHEBI:24875"/>
    </ligand>
</feature>
<evidence type="ECO:0000256" key="1">
    <source>
        <dbReference type="PIRSR" id="PIRSR602481-1"/>
    </source>
</evidence>
<dbReference type="RefSeq" id="WP_210760413.1">
    <property type="nucleotide sequence ID" value="NZ_CP060139.1"/>
</dbReference>
<dbReference type="PANTHER" id="PTHR33202">
    <property type="entry name" value="ZINC UPTAKE REGULATION PROTEIN"/>
    <property type="match status" value="1"/>
</dbReference>
<dbReference type="GO" id="GO:1900376">
    <property type="term" value="P:regulation of secondary metabolite biosynthetic process"/>
    <property type="evidence" value="ECO:0007669"/>
    <property type="project" value="TreeGrafter"/>
</dbReference>
<dbReference type="Gene3D" id="1.10.10.10">
    <property type="entry name" value="Winged helix-like DNA-binding domain superfamily/Winged helix DNA-binding domain"/>
    <property type="match status" value="1"/>
</dbReference>
<evidence type="ECO:0000313" key="3">
    <source>
        <dbReference type="EMBL" id="QNR25887.1"/>
    </source>
</evidence>
<name>A0A7H0VJI9_9FLAO</name>
<feature type="binding site" evidence="1">
    <location>
        <position position="134"/>
    </location>
    <ligand>
        <name>Zn(2+)</name>
        <dbReference type="ChEBI" id="CHEBI:29105"/>
    </ligand>
</feature>
<dbReference type="EMBL" id="CP060139">
    <property type="protein sequence ID" value="QNR25887.1"/>
    <property type="molecule type" value="Genomic_DNA"/>
</dbReference>
<dbReference type="Pfam" id="PF01475">
    <property type="entry name" value="FUR"/>
    <property type="match status" value="1"/>
</dbReference>
<gene>
    <name evidence="3" type="ORF">H4K34_08585</name>
</gene>
<feature type="binding site" evidence="1">
    <location>
        <position position="137"/>
    </location>
    <ligand>
        <name>Zn(2+)</name>
        <dbReference type="ChEBI" id="CHEBI:29105"/>
    </ligand>
</feature>
<feature type="binding site" evidence="1">
    <location>
        <position position="98"/>
    </location>
    <ligand>
        <name>Zn(2+)</name>
        <dbReference type="ChEBI" id="CHEBI:29105"/>
    </ligand>
</feature>
<dbReference type="KEGG" id="chyd:H4K34_08585"/>
<evidence type="ECO:0000256" key="2">
    <source>
        <dbReference type="PIRSR" id="PIRSR602481-2"/>
    </source>
</evidence>
<dbReference type="PANTHER" id="PTHR33202:SF22">
    <property type="entry name" value="HYDROGEN PEROXIDE SENSITIVE REPRESSOR"/>
    <property type="match status" value="1"/>
</dbReference>
<reference evidence="3 4" key="1">
    <citation type="submission" date="2020-08" db="EMBL/GenBank/DDBJ databases">
        <title>Croceimicrobium hydrocarbonivorans gen. nov., sp. nov., a novel marine bacterium isolated from a bacterial consortium that degrades polyethylene terephthalate.</title>
        <authorList>
            <person name="Liu R."/>
        </authorList>
    </citation>
    <scope>NUCLEOTIDE SEQUENCE [LARGE SCALE GENOMIC DNA]</scope>
    <source>
        <strain evidence="3 4">A20-9</strain>
    </source>
</reference>
<dbReference type="Proteomes" id="UP000516305">
    <property type="component" value="Chromosome"/>
</dbReference>
<dbReference type="InterPro" id="IPR036388">
    <property type="entry name" value="WH-like_DNA-bd_sf"/>
</dbReference>
<feature type="binding site" evidence="2">
    <location>
        <position position="109"/>
    </location>
    <ligand>
        <name>Fe cation</name>
        <dbReference type="ChEBI" id="CHEBI:24875"/>
    </ligand>
</feature>
<keyword evidence="4" id="KW-1185">Reference proteome</keyword>
<dbReference type="GO" id="GO:0008270">
    <property type="term" value="F:zinc ion binding"/>
    <property type="evidence" value="ECO:0007669"/>
    <property type="project" value="TreeGrafter"/>
</dbReference>
<dbReference type="AlphaFoldDB" id="A0A7H0VJI9"/>
<comment type="cofactor">
    <cofactor evidence="1">
        <name>Zn(2+)</name>
        <dbReference type="ChEBI" id="CHEBI:29105"/>
    </cofactor>
    <text evidence="1">Binds 1 zinc ion per subunit.</text>
</comment>
<keyword evidence="1" id="KW-0862">Zinc</keyword>
<feature type="binding site" evidence="1">
    <location>
        <position position="101"/>
    </location>
    <ligand>
        <name>Zn(2+)</name>
        <dbReference type="ChEBI" id="CHEBI:29105"/>
    </ligand>
</feature>
<sequence length="138" mass="15637">MTDTAEEILRSHGLRRTLGRIQVLHFVMQQKAAVSHSELSQAFEGKLDRASLYRTLQDFEQQGLIHKVPDDVVSVKYAYCHGSCSPEHHHDSHLHFKCHNCDQTYCLEENTLPKIAVPEGFIPESTEVLIHGICRACA</sequence>
<evidence type="ECO:0000313" key="4">
    <source>
        <dbReference type="Proteomes" id="UP000516305"/>
    </source>
</evidence>
<dbReference type="InterPro" id="IPR002481">
    <property type="entry name" value="FUR"/>
</dbReference>
<keyword evidence="1" id="KW-0479">Metal-binding</keyword>
<dbReference type="GO" id="GO:0045892">
    <property type="term" value="P:negative regulation of DNA-templated transcription"/>
    <property type="evidence" value="ECO:0007669"/>
    <property type="project" value="TreeGrafter"/>
</dbReference>
<dbReference type="GO" id="GO:0000976">
    <property type="term" value="F:transcription cis-regulatory region binding"/>
    <property type="evidence" value="ECO:0007669"/>
    <property type="project" value="TreeGrafter"/>
</dbReference>
<accession>A0A7H0VJI9</accession>
<organism evidence="3 4">
    <name type="scientific">Croceimicrobium hydrocarbonivorans</name>
    <dbReference type="NCBI Taxonomy" id="2761580"/>
    <lineage>
        <taxon>Bacteria</taxon>
        <taxon>Pseudomonadati</taxon>
        <taxon>Bacteroidota</taxon>
        <taxon>Flavobacteriia</taxon>
        <taxon>Flavobacteriales</taxon>
        <taxon>Owenweeksiaceae</taxon>
        <taxon>Croceimicrobium</taxon>
    </lineage>
</organism>
<dbReference type="GO" id="GO:0003700">
    <property type="term" value="F:DNA-binding transcription factor activity"/>
    <property type="evidence" value="ECO:0007669"/>
    <property type="project" value="InterPro"/>
</dbReference>
<comment type="cofactor">
    <cofactor evidence="2">
        <name>Mn(2+)</name>
        <dbReference type="ChEBI" id="CHEBI:29035"/>
    </cofactor>
    <cofactor evidence="2">
        <name>Fe(2+)</name>
        <dbReference type="ChEBI" id="CHEBI:29033"/>
    </cofactor>
    <text evidence="2">Binds 1 Mn(2+) or Fe(2+) ion per subunit.</text>
</comment>
<dbReference type="SUPFAM" id="SSF46785">
    <property type="entry name" value="Winged helix' DNA-binding domain"/>
    <property type="match status" value="1"/>
</dbReference>
<keyword evidence="2" id="KW-0408">Iron</keyword>
<dbReference type="InterPro" id="IPR036390">
    <property type="entry name" value="WH_DNA-bd_sf"/>
</dbReference>